<dbReference type="OrthoDB" id="7013311at2"/>
<proteinExistence type="predicted"/>
<gene>
    <name evidence="1" type="ORF">C7G83_19430</name>
</gene>
<dbReference type="RefSeq" id="WP_106878364.1">
    <property type="nucleotide sequence ID" value="NZ_JAXCWX010000010.1"/>
</dbReference>
<keyword evidence="1" id="KW-0418">Kinase</keyword>
<accession>A0A2P8VEJ8</accession>
<dbReference type="STRING" id="1388748.GCA_000463155_02911"/>
<organism evidence="1 2">
    <name type="scientific">Siccibacter turicensis</name>
    <dbReference type="NCBI Taxonomy" id="357233"/>
    <lineage>
        <taxon>Bacteria</taxon>
        <taxon>Pseudomonadati</taxon>
        <taxon>Pseudomonadota</taxon>
        <taxon>Gammaproteobacteria</taxon>
        <taxon>Enterobacterales</taxon>
        <taxon>Enterobacteriaceae</taxon>
        <taxon>Siccibacter</taxon>
    </lineage>
</organism>
<protein>
    <submittedName>
        <fullName evidence="1">Serine kinase</fullName>
    </submittedName>
</protein>
<reference evidence="1 2" key="1">
    <citation type="submission" date="2018-03" db="EMBL/GenBank/DDBJ databases">
        <title>Draft genome sequence of the first documented clinical Siccibacter turicensis isolate in Austria.</title>
        <authorList>
            <person name="Lepuschitz S."/>
            <person name="Pekard-Amenitsch S."/>
            <person name="Haunold R."/>
            <person name="Schill S."/>
            <person name="Mach R."/>
            <person name="Allerberger F."/>
            <person name="Ruppitsch W."/>
            <person name="Forsythe S.J."/>
        </authorList>
    </citation>
    <scope>NUCLEOTIDE SEQUENCE [LARGE SCALE GENOMIC DNA]</scope>
    <source>
        <strain evidence="1 2">6100069499-17</strain>
    </source>
</reference>
<keyword evidence="1" id="KW-0808">Transferase</keyword>
<sequence>METQAIDRDVALAWLAWWQSGYWQQADASWHPLLPVELPHAAQQALVRQHARTIERALAIPAAALCPPQPLVLAITALSAAERQDLLALVAEICGAETDLPAGLKIWARRLTKGLRPGSWLPEGLYQTNGVTGSLRLLQALYPDLWPRLRLLFAQPSVNGCDSVPLTMPAQRLRPLWEAALWQLQQQSAQRSHVED</sequence>
<name>A0A2P8VEJ8_9ENTR</name>
<dbReference type="AlphaFoldDB" id="A0A2P8VEJ8"/>
<dbReference type="EMBL" id="PYEP01000012">
    <property type="protein sequence ID" value="PSN05969.1"/>
    <property type="molecule type" value="Genomic_DNA"/>
</dbReference>
<keyword evidence="2" id="KW-1185">Reference proteome</keyword>
<evidence type="ECO:0000313" key="1">
    <source>
        <dbReference type="EMBL" id="PSN05969.1"/>
    </source>
</evidence>
<evidence type="ECO:0000313" key="2">
    <source>
        <dbReference type="Proteomes" id="UP000240212"/>
    </source>
</evidence>
<comment type="caution">
    <text evidence="1">The sequence shown here is derived from an EMBL/GenBank/DDBJ whole genome shotgun (WGS) entry which is preliminary data.</text>
</comment>
<dbReference type="GO" id="GO:0016301">
    <property type="term" value="F:kinase activity"/>
    <property type="evidence" value="ECO:0007669"/>
    <property type="project" value="UniProtKB-KW"/>
</dbReference>
<dbReference type="Proteomes" id="UP000240212">
    <property type="component" value="Unassembled WGS sequence"/>
</dbReference>